<proteinExistence type="predicted"/>
<protein>
    <submittedName>
        <fullName evidence="1">Uncharacterized protein</fullName>
    </submittedName>
</protein>
<name>A0A1S3ZFU2_TOBAC</name>
<gene>
    <name evidence="1" type="primary">LOC107786213</name>
</gene>
<sequence>MLNRTKVSSIREKRTRDYIPEGAISFNEEDAEGIVEPHNDALMIFVLINKSRVKRVLIDRGSSAYIIRSRVVEQLGLQQQIVLAVRVLNGFNMACQMTKGEITFPVNTIWTIQDTNFFVIEGDMRYNALFERPWVHNMRAVLSTLHQSLKFPTLGGIKAIYGEQTIAKEIFVVDDVVPMYALSTSKNTELVRKE</sequence>
<dbReference type="CDD" id="cd00303">
    <property type="entry name" value="retropepsin_like"/>
    <property type="match status" value="1"/>
</dbReference>
<dbReference type="RefSeq" id="XP_016463147.1">
    <property type="nucleotide sequence ID" value="XM_016607661.1"/>
</dbReference>
<reference evidence="1" key="1">
    <citation type="submission" date="2025-08" db="UniProtKB">
        <authorList>
            <consortium name="RefSeq"/>
        </authorList>
    </citation>
    <scope>IDENTIFICATION</scope>
</reference>
<organism evidence="1">
    <name type="scientific">Nicotiana tabacum</name>
    <name type="common">Common tobacco</name>
    <dbReference type="NCBI Taxonomy" id="4097"/>
    <lineage>
        <taxon>Eukaryota</taxon>
        <taxon>Viridiplantae</taxon>
        <taxon>Streptophyta</taxon>
        <taxon>Embryophyta</taxon>
        <taxon>Tracheophyta</taxon>
        <taxon>Spermatophyta</taxon>
        <taxon>Magnoliopsida</taxon>
        <taxon>eudicotyledons</taxon>
        <taxon>Gunneridae</taxon>
        <taxon>Pentapetalae</taxon>
        <taxon>asterids</taxon>
        <taxon>lamiids</taxon>
        <taxon>Solanales</taxon>
        <taxon>Solanaceae</taxon>
        <taxon>Nicotianoideae</taxon>
        <taxon>Nicotianeae</taxon>
        <taxon>Nicotiana</taxon>
    </lineage>
</organism>
<dbReference type="KEGG" id="nta:107786213"/>
<dbReference type="PANTHER" id="PTHR33240:SF8">
    <property type="entry name" value="OS03G0439900 PROTEIN"/>
    <property type="match status" value="1"/>
</dbReference>
<dbReference type="Gene3D" id="2.40.70.10">
    <property type="entry name" value="Acid Proteases"/>
    <property type="match status" value="1"/>
</dbReference>
<evidence type="ECO:0000313" key="1">
    <source>
        <dbReference type="RefSeq" id="XP_016463147.1"/>
    </source>
</evidence>
<dbReference type="PaxDb" id="4097-A0A1S3ZFU2"/>
<dbReference type="PANTHER" id="PTHR33240">
    <property type="entry name" value="OS08G0508500 PROTEIN"/>
    <property type="match status" value="1"/>
</dbReference>
<dbReference type="OrthoDB" id="1738169at2759"/>
<dbReference type="AlphaFoldDB" id="A0A1S3ZFU2"/>
<dbReference type="InterPro" id="IPR021109">
    <property type="entry name" value="Peptidase_aspartic_dom_sf"/>
</dbReference>
<accession>A0A1S3ZFU2</accession>